<evidence type="ECO:0000256" key="8">
    <source>
        <dbReference type="ARBA" id="ARBA00023295"/>
    </source>
</evidence>
<name>A0A8H5LHT0_9AGAR</name>
<evidence type="ECO:0000256" key="5">
    <source>
        <dbReference type="ARBA" id="ARBA00022525"/>
    </source>
</evidence>
<comment type="subcellular location">
    <subcellularLocation>
        <location evidence="2">Secreted</location>
    </subcellularLocation>
</comment>
<keyword evidence="6 10" id="KW-0732">Signal</keyword>
<dbReference type="Pfam" id="PF26410">
    <property type="entry name" value="GH5_mannosidase"/>
    <property type="match status" value="1"/>
</dbReference>
<gene>
    <name evidence="12" type="ORF">D9756_001577</name>
</gene>
<dbReference type="Gene3D" id="3.20.20.80">
    <property type="entry name" value="Glycosidases"/>
    <property type="match status" value="1"/>
</dbReference>
<evidence type="ECO:0000256" key="10">
    <source>
        <dbReference type="SAM" id="SignalP"/>
    </source>
</evidence>
<evidence type="ECO:0000259" key="11">
    <source>
        <dbReference type="Pfam" id="PF26410"/>
    </source>
</evidence>
<dbReference type="InterPro" id="IPR001547">
    <property type="entry name" value="Glyco_hydro_5"/>
</dbReference>
<dbReference type="InterPro" id="IPR045053">
    <property type="entry name" value="MAN-like"/>
</dbReference>
<dbReference type="GO" id="GO:0046355">
    <property type="term" value="P:mannan catabolic process"/>
    <property type="evidence" value="ECO:0007669"/>
    <property type="project" value="UniProtKB-ARBA"/>
</dbReference>
<dbReference type="OrthoDB" id="406631at2759"/>
<evidence type="ECO:0000256" key="6">
    <source>
        <dbReference type="ARBA" id="ARBA00022729"/>
    </source>
</evidence>
<feature type="compositionally biased region" description="Low complexity" evidence="9">
    <location>
        <begin position="535"/>
        <end position="548"/>
    </location>
</feature>
<keyword evidence="13" id="KW-1185">Reference proteome</keyword>
<dbReference type="PANTHER" id="PTHR31451:SF39">
    <property type="entry name" value="MANNAN ENDO-1,4-BETA-MANNOSIDASE 1"/>
    <property type="match status" value="1"/>
</dbReference>
<comment type="caution">
    <text evidence="12">The sequence shown here is derived from an EMBL/GenBank/DDBJ whole genome shotgun (WGS) entry which is preliminary data.</text>
</comment>
<dbReference type="GO" id="GO:0005576">
    <property type="term" value="C:extracellular region"/>
    <property type="evidence" value="ECO:0007669"/>
    <property type="project" value="UniProtKB-SubCell"/>
</dbReference>
<feature type="region of interest" description="Disordered" evidence="9">
    <location>
        <begin position="364"/>
        <end position="383"/>
    </location>
</feature>
<evidence type="ECO:0000256" key="3">
    <source>
        <dbReference type="ARBA" id="ARBA00005641"/>
    </source>
</evidence>
<feature type="chain" id="PRO_5034970360" description="mannan endo-1,4-beta-mannosidase" evidence="10">
    <location>
        <begin position="21"/>
        <end position="577"/>
    </location>
</feature>
<dbReference type="AlphaFoldDB" id="A0A8H5LHT0"/>
<dbReference type="PANTHER" id="PTHR31451">
    <property type="match status" value="1"/>
</dbReference>
<proteinExistence type="inferred from homology"/>
<dbReference type="EMBL" id="JAACJO010000005">
    <property type="protein sequence ID" value="KAF5357906.1"/>
    <property type="molecule type" value="Genomic_DNA"/>
</dbReference>
<keyword evidence="7" id="KW-0378">Hydrolase</keyword>
<evidence type="ECO:0000256" key="2">
    <source>
        <dbReference type="ARBA" id="ARBA00004613"/>
    </source>
</evidence>
<dbReference type="Proteomes" id="UP000559027">
    <property type="component" value="Unassembled WGS sequence"/>
</dbReference>
<comment type="catalytic activity">
    <reaction evidence="1">
        <text>Random hydrolysis of (1-&gt;4)-beta-D-mannosidic linkages in mannans, galactomannans and glucomannans.</text>
        <dbReference type="EC" id="3.2.1.78"/>
    </reaction>
</comment>
<keyword evidence="5" id="KW-0964">Secreted</keyword>
<feature type="domain" description="Glycoside hydrolase family 5" evidence="11">
    <location>
        <begin position="43"/>
        <end position="291"/>
    </location>
</feature>
<comment type="similarity">
    <text evidence="3">Belongs to the glycosyl hydrolase 5 (cellulase A) family.</text>
</comment>
<keyword evidence="8" id="KW-0326">Glycosidase</keyword>
<accession>A0A8H5LHT0</accession>
<evidence type="ECO:0000313" key="12">
    <source>
        <dbReference type="EMBL" id="KAF5357906.1"/>
    </source>
</evidence>
<protein>
    <recommendedName>
        <fullName evidence="4">mannan endo-1,4-beta-mannosidase</fullName>
        <ecNumber evidence="4">3.2.1.78</ecNumber>
    </recommendedName>
</protein>
<feature type="compositionally biased region" description="Polar residues" evidence="9">
    <location>
        <begin position="523"/>
        <end position="534"/>
    </location>
</feature>
<evidence type="ECO:0000256" key="7">
    <source>
        <dbReference type="ARBA" id="ARBA00022801"/>
    </source>
</evidence>
<dbReference type="InterPro" id="IPR017853">
    <property type="entry name" value="GH"/>
</dbReference>
<sequence length="577" mass="63072">MLALPYRLILLSLFSITAFAHSVTRTTTTNLAQRDTNVTKDNFVTQVGEKLMVNGSEFKFLGTTAYWLSSLNTDEDIDFTLGNISQAGFNVVRTWAFNDVDQIPENGTWFQLIQNGTLTINNGTNGLQKLDRVMELAQKHGVYVLLSLTNNWNPHPTDTVNITDPLSVFRFGKRDVPAGANNTRPRGTLSNDYGGMDLYVRQFGGPQEHDQFYTNQTLVSAFKNYTSQIVTRYRDHPNVLSWELANDPRCNSSVSASPGCVPQNVTRWHADIAQHVKSIDPNHIVSTGHQGFRCVGCPKLFPLQTAPPPVVSPAPGSRRRNAVPLTRERLMRERKEAFKKSRAAAKRSTGEGGIRIRGRWVSTPTRRQLDPGSTADNGSFGVDSEDIINIPDIDMSSIMLFPDQNSYGPNDPNLPPFNNTVNQGLDWIRQHAEVGRVFGKPVTLSGIGIVTQENAPDFVPFNTTVAPFASDANTGTTPGQQPFATNAQASDALNQWLNAGVINGIQGMIQYQWTQPGLTVQPGTVINSPTSPVDGQTPTTPVNTQTGTSPNDGYGTNDVGSLAATIQSVGQNFLPNT</sequence>
<organism evidence="12 13">
    <name type="scientific">Leucocoprinus leucothites</name>
    <dbReference type="NCBI Taxonomy" id="201217"/>
    <lineage>
        <taxon>Eukaryota</taxon>
        <taxon>Fungi</taxon>
        <taxon>Dikarya</taxon>
        <taxon>Basidiomycota</taxon>
        <taxon>Agaricomycotina</taxon>
        <taxon>Agaricomycetes</taxon>
        <taxon>Agaricomycetidae</taxon>
        <taxon>Agaricales</taxon>
        <taxon>Agaricineae</taxon>
        <taxon>Agaricaceae</taxon>
        <taxon>Leucocoprinus</taxon>
    </lineage>
</organism>
<evidence type="ECO:0000256" key="4">
    <source>
        <dbReference type="ARBA" id="ARBA00012706"/>
    </source>
</evidence>
<reference evidence="12 13" key="1">
    <citation type="journal article" date="2020" name="ISME J.">
        <title>Uncovering the hidden diversity of litter-decomposition mechanisms in mushroom-forming fungi.</title>
        <authorList>
            <person name="Floudas D."/>
            <person name="Bentzer J."/>
            <person name="Ahren D."/>
            <person name="Johansson T."/>
            <person name="Persson P."/>
            <person name="Tunlid A."/>
        </authorList>
    </citation>
    <scope>NUCLEOTIDE SEQUENCE [LARGE SCALE GENOMIC DNA]</scope>
    <source>
        <strain evidence="12 13">CBS 146.42</strain>
    </source>
</reference>
<evidence type="ECO:0000256" key="1">
    <source>
        <dbReference type="ARBA" id="ARBA00001678"/>
    </source>
</evidence>
<evidence type="ECO:0000313" key="13">
    <source>
        <dbReference type="Proteomes" id="UP000559027"/>
    </source>
</evidence>
<evidence type="ECO:0000256" key="9">
    <source>
        <dbReference type="SAM" id="MobiDB-lite"/>
    </source>
</evidence>
<feature type="signal peptide" evidence="10">
    <location>
        <begin position="1"/>
        <end position="20"/>
    </location>
</feature>
<feature type="region of interest" description="Disordered" evidence="9">
    <location>
        <begin position="523"/>
        <end position="558"/>
    </location>
</feature>
<dbReference type="GO" id="GO:0016985">
    <property type="term" value="F:mannan endo-1,4-beta-mannosidase activity"/>
    <property type="evidence" value="ECO:0007669"/>
    <property type="project" value="UniProtKB-EC"/>
</dbReference>
<dbReference type="EC" id="3.2.1.78" evidence="4"/>
<dbReference type="SUPFAM" id="SSF51445">
    <property type="entry name" value="(Trans)glycosidases"/>
    <property type="match status" value="1"/>
</dbReference>